<dbReference type="Proteomes" id="UP000586119">
    <property type="component" value="Unassembled WGS sequence"/>
</dbReference>
<name>A0A7Z0RUN1_9GAMM</name>
<evidence type="ECO:0000256" key="4">
    <source>
        <dbReference type="ARBA" id="ARBA00022837"/>
    </source>
</evidence>
<comment type="subcellular location">
    <subcellularLocation>
        <location evidence="1">Secreted</location>
    </subcellularLocation>
</comment>
<evidence type="ECO:0000256" key="2">
    <source>
        <dbReference type="ARBA" id="ARBA00022525"/>
    </source>
</evidence>
<evidence type="ECO:0000259" key="6">
    <source>
        <dbReference type="Pfam" id="PF13205"/>
    </source>
</evidence>
<organism evidence="8 9">
    <name type="scientific">Vreelandella salicampi</name>
    <dbReference type="NCBI Taxonomy" id="1449798"/>
    <lineage>
        <taxon>Bacteria</taxon>
        <taxon>Pseudomonadati</taxon>
        <taxon>Pseudomonadota</taxon>
        <taxon>Gammaproteobacteria</taxon>
        <taxon>Oceanospirillales</taxon>
        <taxon>Halomonadaceae</taxon>
        <taxon>Vreelandella</taxon>
    </lineage>
</organism>
<dbReference type="GO" id="GO:0005509">
    <property type="term" value="F:calcium ion binding"/>
    <property type="evidence" value="ECO:0007669"/>
    <property type="project" value="InterPro"/>
</dbReference>
<dbReference type="Gene3D" id="2.150.10.10">
    <property type="entry name" value="Serralysin-like metalloprotease, C-terminal"/>
    <property type="match status" value="6"/>
</dbReference>
<dbReference type="InterPro" id="IPR025282">
    <property type="entry name" value="DUF4214"/>
</dbReference>
<comment type="caution">
    <text evidence="8">The sequence shown here is derived from an EMBL/GenBank/DDBJ whole genome shotgun (WGS) entry which is preliminary data.</text>
</comment>
<proteinExistence type="predicted"/>
<dbReference type="RefSeq" id="WP_179929682.1">
    <property type="nucleotide sequence ID" value="NZ_JACCDF010000003.1"/>
</dbReference>
<dbReference type="SUPFAM" id="SSF51120">
    <property type="entry name" value="beta-Roll"/>
    <property type="match status" value="3"/>
</dbReference>
<dbReference type="GO" id="GO:0005576">
    <property type="term" value="C:extracellular region"/>
    <property type="evidence" value="ECO:0007669"/>
    <property type="project" value="UniProtKB-SubCell"/>
</dbReference>
<dbReference type="Pfam" id="PF13205">
    <property type="entry name" value="Big_5"/>
    <property type="match status" value="1"/>
</dbReference>
<sequence length="1329" mass="138906">MTPQETIQLLYLTYFNRAADQAGLDYWQERLQAGEPIASLHQAFANPDVPEISALYADTNTVESYIDTVYRNLLNRDPDPDGADYWSGRLQESLDQGIPLENAGLALLAAFMNAAGGDNGVDTTTLANKLVIAETITETAAQSSDQIIALSQEYLGDSALNTLNEEGMTELSSVIKNAVNNPGKEPAETTGGGSSAPADTVPPEMVAAEVLGNGETIIVHYSESLSGSPAPSSFTLGDLADVTNVELSASNIELTLDRPLSSDAELSIRYDASASTTQTPLTDEAGNAASSQLLAEKITNNSVIEPEESISGTAQDGYLRYATVFMDLDRDGELDADEPQTVTDYEGNFTLLGGAGAPIIVYGGTDISTGLANTGIFKSPPGATIINPLTTLVAEIAGDSATSDDIAAAQAKVVKALGLSPDADLLSSDPIATALSTTASSEEKKASLDIQAASIQVANLISTTSSVLNGSDEDDGTAAKSAAASIANTIKNSEESANVDLSDSTTLAKIIDATATKSGKKLTEGQSSDAAGSLSNLNARVKAAASDSTKTPEDALNEAVKAQKVAQEDLSNALKTGKSLDEGTIEKAVNEAKAQELMPDMKEEGAPFLISTRPADDTANVSPQAKLLLTFNEAVFAQEGGTITLHPNEGEALTFDVTDNDHVSVVDNKVWLNPRTNLAVDTDFHVTISEEAFVDQDGETFAGISDSETLNFVTSTKSTMVGTDSYDYIVGTLGNDVIHGLAGNDHLEGGAGNDTLLGGPGNDVLYDMQGTNVLNGGAGDDELLGHLGGTFIGGDGNDTFSLWPYEQDYAFDQSSAPPAIFSDFTPGEDTLDLGDILVNLQDYTGGNPFQSGLLSLSENENGDAVLNARLHYHEQKEKAALIVFEGLTLEQISADDFTPSGAAPEGTEALGETLTVSGEAVGSVGDDTITIMNSENWSSVDAGPGNDVVHGSQLDDYIRGNLGDDTLNGGAGDDDLYDIEGRNHLNGGDGNDILSIAEGNTLTGGSGQDTFYLSSYTHYTGSVGPAKEDVPVITDFSPIDDVIDLEVLVSDSPWLENYTGGNPFDEALGFMRLVDSENGAWLEVAHEGSGQNYQPHLFLKGVSAEALSANNFAPSGLDPSGATDVGLTLMGTDASDDLRGGVGDDLLQGLGGDDWLYGDAGNDRLEGGSGNDRLEDITGTNHFDGGAGDDTLIGRKGDTFIGGEGNDTFQVELFDWYGQSGDGPAVIEDFEADIDVIDFSLLIDERHDGSSYSTLIDYTGGNPFDSALGYFTLEQQGEDAHINVDFDGVAGDDYELTPFIKLVGVNVNDLNSTSFSPEFELVASGGTGG</sequence>
<keyword evidence="3" id="KW-0732">Signal</keyword>
<feature type="region of interest" description="Disordered" evidence="5">
    <location>
        <begin position="179"/>
        <end position="200"/>
    </location>
</feature>
<accession>A0A7Z0RUN1</accession>
<dbReference type="Pfam" id="PF13946">
    <property type="entry name" value="DUF4214"/>
    <property type="match status" value="1"/>
</dbReference>
<evidence type="ECO:0000256" key="1">
    <source>
        <dbReference type="ARBA" id="ARBA00004613"/>
    </source>
</evidence>
<dbReference type="InterPro" id="IPR050557">
    <property type="entry name" value="RTX_toxin/Mannuronan_C5-epim"/>
</dbReference>
<dbReference type="PROSITE" id="PS00330">
    <property type="entry name" value="HEMOLYSIN_CALCIUM"/>
    <property type="match status" value="4"/>
</dbReference>
<dbReference type="PANTHER" id="PTHR38340">
    <property type="entry name" value="S-LAYER PROTEIN"/>
    <property type="match status" value="1"/>
</dbReference>
<dbReference type="InterPro" id="IPR032812">
    <property type="entry name" value="SbsA_Ig"/>
</dbReference>
<dbReference type="InterPro" id="IPR001343">
    <property type="entry name" value="Hemolysn_Ca-bd"/>
</dbReference>
<keyword evidence="4" id="KW-0106">Calcium</keyword>
<dbReference type="PRINTS" id="PR00313">
    <property type="entry name" value="CABNDNGRPT"/>
</dbReference>
<protein>
    <submittedName>
        <fullName evidence="8">DUF4214 domain-containing protein</fullName>
    </submittedName>
</protein>
<evidence type="ECO:0000256" key="5">
    <source>
        <dbReference type="SAM" id="MobiDB-lite"/>
    </source>
</evidence>
<evidence type="ECO:0000259" key="7">
    <source>
        <dbReference type="Pfam" id="PF13946"/>
    </source>
</evidence>
<evidence type="ECO:0000313" key="8">
    <source>
        <dbReference type="EMBL" id="NYS60355.1"/>
    </source>
</evidence>
<keyword evidence="9" id="KW-1185">Reference proteome</keyword>
<dbReference type="PANTHER" id="PTHR38340:SF1">
    <property type="entry name" value="S-LAYER PROTEIN"/>
    <property type="match status" value="1"/>
</dbReference>
<gene>
    <name evidence="8" type="ORF">HZS81_06195</name>
</gene>
<feature type="domain" description="SbsA Ig-like" evidence="6">
    <location>
        <begin position="605"/>
        <end position="714"/>
    </location>
</feature>
<evidence type="ECO:0000313" key="9">
    <source>
        <dbReference type="Proteomes" id="UP000586119"/>
    </source>
</evidence>
<evidence type="ECO:0000256" key="3">
    <source>
        <dbReference type="ARBA" id="ARBA00022729"/>
    </source>
</evidence>
<keyword evidence="2" id="KW-0964">Secreted</keyword>
<feature type="domain" description="DUF4214" evidence="7">
    <location>
        <begin position="51"/>
        <end position="93"/>
    </location>
</feature>
<reference evidence="8 9" key="1">
    <citation type="journal article" date="2015" name="Int. J. Syst. Evol. Microbiol.">
        <title>Halomonas salicampi sp. nov., a halotolerant and alkalitolerant bacterium isolated from a saltern soil.</title>
        <authorList>
            <person name="Lee J.C."/>
            <person name="Kim Y.S."/>
            <person name="Yun B.S."/>
            <person name="Whang K.S."/>
        </authorList>
    </citation>
    <scope>NUCLEOTIDE SEQUENCE [LARGE SCALE GENOMIC DNA]</scope>
    <source>
        <strain evidence="8 9">BH103</strain>
    </source>
</reference>
<dbReference type="EMBL" id="JACCDF010000003">
    <property type="protein sequence ID" value="NYS60355.1"/>
    <property type="molecule type" value="Genomic_DNA"/>
</dbReference>
<dbReference type="InterPro" id="IPR011049">
    <property type="entry name" value="Serralysin-like_metalloprot_C"/>
</dbReference>
<dbReference type="InterPro" id="IPR018511">
    <property type="entry name" value="Hemolysin-typ_Ca-bd_CS"/>
</dbReference>
<dbReference type="Pfam" id="PF00353">
    <property type="entry name" value="HemolysinCabind"/>
    <property type="match status" value="6"/>
</dbReference>